<dbReference type="Proteomes" id="UP001596972">
    <property type="component" value="Unassembled WGS sequence"/>
</dbReference>
<dbReference type="SUPFAM" id="SSF69047">
    <property type="entry name" value="Hypothetical protein YjbJ"/>
    <property type="match status" value="1"/>
</dbReference>
<protein>
    <submittedName>
        <fullName evidence="4">CsbD family protein</fullName>
    </submittedName>
</protein>
<evidence type="ECO:0000256" key="2">
    <source>
        <dbReference type="SAM" id="MobiDB-lite"/>
    </source>
</evidence>
<evidence type="ECO:0000313" key="4">
    <source>
        <dbReference type="EMBL" id="MFD0901916.1"/>
    </source>
</evidence>
<feature type="compositionally biased region" description="Basic residues" evidence="2">
    <location>
        <begin position="7"/>
        <end position="16"/>
    </location>
</feature>
<evidence type="ECO:0000259" key="3">
    <source>
        <dbReference type="Pfam" id="PF05532"/>
    </source>
</evidence>
<comment type="similarity">
    <text evidence="1">Belongs to the UPF0337 (CsbD) family.</text>
</comment>
<feature type="domain" description="CsbD-like" evidence="3">
    <location>
        <begin position="6"/>
        <end position="56"/>
    </location>
</feature>
<dbReference type="EMBL" id="JBHTJA010000027">
    <property type="protein sequence ID" value="MFD0901916.1"/>
    <property type="molecule type" value="Genomic_DNA"/>
</dbReference>
<organism evidence="4 5">
    <name type="scientific">Actinomadura sediminis</name>
    <dbReference type="NCBI Taxonomy" id="1038904"/>
    <lineage>
        <taxon>Bacteria</taxon>
        <taxon>Bacillati</taxon>
        <taxon>Actinomycetota</taxon>
        <taxon>Actinomycetes</taxon>
        <taxon>Streptosporangiales</taxon>
        <taxon>Thermomonosporaceae</taxon>
        <taxon>Actinomadura</taxon>
    </lineage>
</organism>
<accession>A0ABW3ENH5</accession>
<feature type="compositionally biased region" description="Basic and acidic residues" evidence="2">
    <location>
        <begin position="47"/>
        <end position="64"/>
    </location>
</feature>
<feature type="compositionally biased region" description="Basic and acidic residues" evidence="2">
    <location>
        <begin position="17"/>
        <end position="40"/>
    </location>
</feature>
<evidence type="ECO:0000256" key="1">
    <source>
        <dbReference type="ARBA" id="ARBA00009129"/>
    </source>
</evidence>
<gene>
    <name evidence="4" type="ORF">ACFQ11_16060</name>
</gene>
<keyword evidence="5" id="KW-1185">Reference proteome</keyword>
<dbReference type="Pfam" id="PF05532">
    <property type="entry name" value="CsbD"/>
    <property type="match status" value="1"/>
</dbReference>
<dbReference type="InterPro" id="IPR008462">
    <property type="entry name" value="CsbD"/>
</dbReference>
<proteinExistence type="inferred from homology"/>
<dbReference type="Gene3D" id="1.10.1470.10">
    <property type="entry name" value="YjbJ"/>
    <property type="match status" value="1"/>
</dbReference>
<dbReference type="RefSeq" id="WP_378299178.1">
    <property type="nucleotide sequence ID" value="NZ_JBHTJA010000027.1"/>
</dbReference>
<feature type="region of interest" description="Disordered" evidence="2">
    <location>
        <begin position="1"/>
        <end position="64"/>
    </location>
</feature>
<evidence type="ECO:0000313" key="5">
    <source>
        <dbReference type="Proteomes" id="UP001596972"/>
    </source>
</evidence>
<dbReference type="InterPro" id="IPR036629">
    <property type="entry name" value="YjbJ_sf"/>
</dbReference>
<name>A0ABW3ENH5_9ACTN</name>
<sequence>MGMLGKLKNRAQRAKGRAKESAGRASRDPYLEAEGRKDRVSGGAKQAGEKAKDAAREMGRTTGR</sequence>
<reference evidence="5" key="1">
    <citation type="journal article" date="2019" name="Int. J. Syst. Evol. Microbiol.">
        <title>The Global Catalogue of Microorganisms (GCM) 10K type strain sequencing project: providing services to taxonomists for standard genome sequencing and annotation.</title>
        <authorList>
            <consortium name="The Broad Institute Genomics Platform"/>
            <consortium name="The Broad Institute Genome Sequencing Center for Infectious Disease"/>
            <person name="Wu L."/>
            <person name="Ma J."/>
        </authorList>
    </citation>
    <scope>NUCLEOTIDE SEQUENCE [LARGE SCALE GENOMIC DNA]</scope>
    <source>
        <strain evidence="5">JCM 31202</strain>
    </source>
</reference>
<comment type="caution">
    <text evidence="4">The sequence shown here is derived from an EMBL/GenBank/DDBJ whole genome shotgun (WGS) entry which is preliminary data.</text>
</comment>